<dbReference type="InterPro" id="IPR051291">
    <property type="entry name" value="CIMAP"/>
</dbReference>
<dbReference type="PANTHER" id="PTHR21580">
    <property type="entry name" value="SHIPPO-1-RELATED"/>
    <property type="match status" value="1"/>
</dbReference>
<name>A0ABR2K846_9EUKA</name>
<protein>
    <submittedName>
        <fullName evidence="2">Sperm-tail PG-rich repeat-containing protein 2</fullName>
    </submittedName>
</protein>
<dbReference type="InterPro" id="IPR010736">
    <property type="entry name" value="SHIPPO-rpt"/>
</dbReference>
<feature type="region of interest" description="Disordered" evidence="1">
    <location>
        <begin position="38"/>
        <end position="66"/>
    </location>
</feature>
<evidence type="ECO:0000256" key="1">
    <source>
        <dbReference type="SAM" id="MobiDB-lite"/>
    </source>
</evidence>
<dbReference type="Proteomes" id="UP001470230">
    <property type="component" value="Unassembled WGS sequence"/>
</dbReference>
<organism evidence="2 3">
    <name type="scientific">Tritrichomonas musculus</name>
    <dbReference type="NCBI Taxonomy" id="1915356"/>
    <lineage>
        <taxon>Eukaryota</taxon>
        <taxon>Metamonada</taxon>
        <taxon>Parabasalia</taxon>
        <taxon>Tritrichomonadida</taxon>
        <taxon>Tritrichomonadidae</taxon>
        <taxon>Tritrichomonas</taxon>
    </lineage>
</organism>
<feature type="region of interest" description="Disordered" evidence="1">
    <location>
        <begin position="339"/>
        <end position="388"/>
    </location>
</feature>
<evidence type="ECO:0000313" key="3">
    <source>
        <dbReference type="Proteomes" id="UP001470230"/>
    </source>
</evidence>
<keyword evidence="3" id="KW-1185">Reference proteome</keyword>
<dbReference type="Pfam" id="PF07004">
    <property type="entry name" value="SHIPPO-rpt"/>
    <property type="match status" value="6"/>
</dbReference>
<proteinExistence type="predicted"/>
<dbReference type="EMBL" id="JAPFFF010000006">
    <property type="protein sequence ID" value="KAK8887023.1"/>
    <property type="molecule type" value="Genomic_DNA"/>
</dbReference>
<feature type="compositionally biased region" description="Basic and acidic residues" evidence="1">
    <location>
        <begin position="449"/>
        <end position="459"/>
    </location>
</feature>
<feature type="compositionally biased region" description="Basic and acidic residues" evidence="1">
    <location>
        <begin position="378"/>
        <end position="388"/>
    </location>
</feature>
<feature type="region of interest" description="Disordered" evidence="1">
    <location>
        <begin position="429"/>
        <end position="464"/>
    </location>
</feature>
<reference evidence="2 3" key="1">
    <citation type="submission" date="2024-04" db="EMBL/GenBank/DDBJ databases">
        <title>Tritrichomonas musculus Genome.</title>
        <authorList>
            <person name="Alves-Ferreira E."/>
            <person name="Grigg M."/>
            <person name="Lorenzi H."/>
            <person name="Galac M."/>
        </authorList>
    </citation>
    <scope>NUCLEOTIDE SEQUENCE [LARGE SCALE GENOMIC DNA]</scope>
    <source>
        <strain evidence="2 3">EAF2021</strain>
    </source>
</reference>
<evidence type="ECO:0000313" key="2">
    <source>
        <dbReference type="EMBL" id="KAK8887023.1"/>
    </source>
</evidence>
<gene>
    <name evidence="2" type="ORF">M9Y10_038058</name>
</gene>
<sequence length="485" mass="53969">MSWGLYSNRIFCISSNSTPAKIGPGKYDTVDYIGNNKQMKAPFNSGDKEPKNPFAKTPGPGQYEPKILEKGNDYASVFDSKTKRKAYTTTNNQNPSPASYSCIDSWMPEPPAIPKKQLPRAKPPSGFIGQDVTGYIESPSNELIPLKKPFLDASYIGPGYYDPELPTRETPGVNLEMSSKRQLYGTPPDVPGPGAYKPTYHDSRIPKVISDRKEDKVVLTNRPIYTGPRSWTSLANETNAVFKYRGVRQIFPPGEATPGPSEYEINLPQTKVAGNLSSFGVRAQRQPLHSPDDNPGPGAYNVNAPKWIKKTKKSTARHAIDKITNPTSFVPGPGAYDPFSAQEQKKQKRANSVFMSKTDRNLTSRNITPGPGRYTPKKPGEVQPKQDLKSQKLRFTDVKKQINTPDIKESRFPKFGNWIEASKIISPSPDQYQSIESDAGSGKTIPHSPRFERSHKSRDPGPGTYEVVHDSFFKKSFNTSIPKYY</sequence>
<comment type="caution">
    <text evidence="2">The sequence shown here is derived from an EMBL/GenBank/DDBJ whole genome shotgun (WGS) entry which is preliminary data.</text>
</comment>
<accession>A0ABR2K846</accession>